<dbReference type="SUPFAM" id="SSF53697">
    <property type="entry name" value="SIS domain"/>
    <property type="match status" value="1"/>
</dbReference>
<dbReference type="PROSITE" id="PS51071">
    <property type="entry name" value="HTH_RPIR"/>
    <property type="match status" value="1"/>
</dbReference>
<dbReference type="InterPro" id="IPR035472">
    <property type="entry name" value="RpiR-like_SIS"/>
</dbReference>
<dbReference type="PANTHER" id="PTHR30514">
    <property type="entry name" value="GLUCOKINASE"/>
    <property type="match status" value="1"/>
</dbReference>
<dbReference type="Gene3D" id="1.10.10.10">
    <property type="entry name" value="Winged helix-like DNA-binding domain superfamily/Winged helix DNA-binding domain"/>
    <property type="match status" value="1"/>
</dbReference>
<dbReference type="GO" id="GO:0097367">
    <property type="term" value="F:carbohydrate derivative binding"/>
    <property type="evidence" value="ECO:0007669"/>
    <property type="project" value="InterPro"/>
</dbReference>
<dbReference type="InterPro" id="IPR036388">
    <property type="entry name" value="WH-like_DNA-bd_sf"/>
</dbReference>
<dbReference type="InterPro" id="IPR047640">
    <property type="entry name" value="RpiR-like"/>
</dbReference>
<name>A0A413LPZ6_9FIRM</name>
<accession>A0A413LPZ6</accession>
<dbReference type="EMBL" id="BQNJ01000001">
    <property type="protein sequence ID" value="GKH00554.1"/>
    <property type="molecule type" value="Genomic_DNA"/>
</dbReference>
<evidence type="ECO:0000256" key="2">
    <source>
        <dbReference type="ARBA" id="ARBA00023125"/>
    </source>
</evidence>
<dbReference type="InterPro" id="IPR046348">
    <property type="entry name" value="SIS_dom_sf"/>
</dbReference>
<reference evidence="4" key="1">
    <citation type="submission" date="2022-01" db="EMBL/GenBank/DDBJ databases">
        <title>Novel bile acid biosynthetic pathways are enriched in the microbiome of centenarians.</title>
        <authorList>
            <person name="Sato Y."/>
            <person name="Atarashi K."/>
            <person name="Plichta R.D."/>
            <person name="Arai Y."/>
            <person name="Sasajima S."/>
            <person name="Kearney M.S."/>
            <person name="Suda W."/>
            <person name="Takeshita K."/>
            <person name="Sasaki T."/>
            <person name="Okamoto S."/>
            <person name="Skelly N.A."/>
            <person name="Okamura Y."/>
            <person name="Vlamakis H."/>
            <person name="Li Y."/>
            <person name="Tanoue T."/>
            <person name="Takei H."/>
            <person name="Nittono H."/>
            <person name="Narushima S."/>
            <person name="Irie J."/>
            <person name="Itoh H."/>
            <person name="Moriya K."/>
            <person name="Sugiura Y."/>
            <person name="Suematsu M."/>
            <person name="Moritoki N."/>
            <person name="Shibata S."/>
            <person name="Littman R.D."/>
            <person name="Fischbach A.M."/>
            <person name="Uwamino Y."/>
            <person name="Inoue T."/>
            <person name="Honda A."/>
            <person name="Hattori M."/>
            <person name="Murai T."/>
            <person name="Xavier J.R."/>
            <person name="Hirose N."/>
            <person name="Honda K."/>
        </authorList>
    </citation>
    <scope>NUCLEOTIDE SEQUENCE</scope>
    <source>
        <strain evidence="4">CE91-St55</strain>
    </source>
</reference>
<dbReference type="Proteomes" id="UP001055091">
    <property type="component" value="Unassembled WGS sequence"/>
</dbReference>
<dbReference type="Gene3D" id="3.40.50.10490">
    <property type="entry name" value="Glucose-6-phosphate isomerase like protein, domain 1"/>
    <property type="match status" value="1"/>
</dbReference>
<dbReference type="AlphaFoldDB" id="A0A413LPZ6"/>
<dbReference type="InterPro" id="IPR001347">
    <property type="entry name" value="SIS_dom"/>
</dbReference>
<dbReference type="InterPro" id="IPR000281">
    <property type="entry name" value="HTH_RpiR"/>
</dbReference>
<organism evidence="4 5">
    <name type="scientific">Hungatella hathewayi</name>
    <dbReference type="NCBI Taxonomy" id="154046"/>
    <lineage>
        <taxon>Bacteria</taxon>
        <taxon>Bacillati</taxon>
        <taxon>Bacillota</taxon>
        <taxon>Clostridia</taxon>
        <taxon>Lachnospirales</taxon>
        <taxon>Lachnospiraceae</taxon>
        <taxon>Hungatella</taxon>
    </lineage>
</organism>
<evidence type="ECO:0000313" key="5">
    <source>
        <dbReference type="Proteomes" id="UP001055091"/>
    </source>
</evidence>
<dbReference type="Pfam" id="PF01418">
    <property type="entry name" value="HTH_6"/>
    <property type="match status" value="1"/>
</dbReference>
<gene>
    <name evidence="4" type="primary">rpiR_1</name>
    <name evidence="4" type="ORF">CE91St55_25350</name>
</gene>
<evidence type="ECO:0000256" key="1">
    <source>
        <dbReference type="ARBA" id="ARBA00023015"/>
    </source>
</evidence>
<keyword evidence="2" id="KW-0238">DNA-binding</keyword>
<dbReference type="PANTHER" id="PTHR30514:SF10">
    <property type="entry name" value="MURR_RPIR FAMILY TRANSCRIPTIONAL REGULATOR"/>
    <property type="match status" value="1"/>
</dbReference>
<dbReference type="GO" id="GO:0003677">
    <property type="term" value="F:DNA binding"/>
    <property type="evidence" value="ECO:0007669"/>
    <property type="project" value="UniProtKB-KW"/>
</dbReference>
<dbReference type="RefSeq" id="WP_006774008.1">
    <property type="nucleotide sequence ID" value="NZ_BQNJ01000001.1"/>
</dbReference>
<evidence type="ECO:0000313" key="4">
    <source>
        <dbReference type="EMBL" id="GKH00554.1"/>
    </source>
</evidence>
<evidence type="ECO:0000256" key="3">
    <source>
        <dbReference type="ARBA" id="ARBA00023163"/>
    </source>
</evidence>
<dbReference type="CDD" id="cd05013">
    <property type="entry name" value="SIS_RpiR"/>
    <property type="match status" value="1"/>
</dbReference>
<sequence>MILEKLKRMEGFTHQEQAVARYILEHVEEIQQMSTEELARVSYTSKATVVRLCKKLDTAGYQELKLKLVSELVQNIRVNQLLNREPITETSTLQDILHTLPKLYDKAITDTELCMDKNVIKRICNRIRTSDRIDIYGNGISYILAQSAAFKFATLGMECAAYDSVNAHFLSAGKTKKTVSFVITFTGANKSMIDTARYLKETTETYVVGIVGRHNEEIRKWCHEIVEIPSRDSLLSLKVITSFTATTYVLDIFFSMLLAQTYESHVKSSLEMVCHETLRIGVDYWNLKDSPEEEDKSMI</sequence>
<protein>
    <submittedName>
        <fullName evidence="4">RpiR family transcriptional regulator</fullName>
    </submittedName>
</protein>
<keyword evidence="3" id="KW-0804">Transcription</keyword>
<dbReference type="GO" id="GO:0003700">
    <property type="term" value="F:DNA-binding transcription factor activity"/>
    <property type="evidence" value="ECO:0007669"/>
    <property type="project" value="InterPro"/>
</dbReference>
<dbReference type="Pfam" id="PF01380">
    <property type="entry name" value="SIS"/>
    <property type="match status" value="1"/>
</dbReference>
<dbReference type="InterPro" id="IPR009057">
    <property type="entry name" value="Homeodomain-like_sf"/>
</dbReference>
<dbReference type="GeneID" id="93148171"/>
<keyword evidence="1" id="KW-0805">Transcription regulation</keyword>
<dbReference type="SUPFAM" id="SSF46689">
    <property type="entry name" value="Homeodomain-like"/>
    <property type="match status" value="1"/>
</dbReference>
<comment type="caution">
    <text evidence="4">The sequence shown here is derived from an EMBL/GenBank/DDBJ whole genome shotgun (WGS) entry which is preliminary data.</text>
</comment>
<dbReference type="GO" id="GO:1901135">
    <property type="term" value="P:carbohydrate derivative metabolic process"/>
    <property type="evidence" value="ECO:0007669"/>
    <property type="project" value="InterPro"/>
</dbReference>
<proteinExistence type="predicted"/>
<dbReference type="PROSITE" id="PS51464">
    <property type="entry name" value="SIS"/>
    <property type="match status" value="1"/>
</dbReference>